<gene>
    <name evidence="2" type="ORF">SAMN05444354_103437</name>
</gene>
<dbReference type="OrthoDB" id="5525775at2"/>
<dbReference type="GO" id="GO:0000731">
    <property type="term" value="P:DNA synthesis involved in DNA repair"/>
    <property type="evidence" value="ECO:0007669"/>
    <property type="project" value="TreeGrafter"/>
</dbReference>
<sequence length="412" mass="46390">MPKLTKLSINTFRNVVPTTLEFRPGINIVLGKNATGKTTLLRLLSTITGAPDVALQDDLLDVKYCILGDSLSFDHQIIRTRNTEPTLDPELNQLLRETFTSIHPIDSFTFEKNGAVVFRANVHPTEITIEKEERQSIIRRTDRLEPLTALWLAIARMHKDAPGDALTSAISQEIFSASSLGGGRMDESLEYWNNLLGLNLTMEGDHTQSTLASWDHPSSFRRLSDSLPLKGNKLSFPVAFLDVATRILGYDSATAHFDVEHLRPGTGQQAIRLSNLRFFFKSAGEEFSHAFLSYGQKRLLSFFAYADTWKTMLIADELVNGLHHEWISACLTEIGDRQAFLTSQNPLLLDFLRFESADEVRRAFILCERTSNEAGAQLVWRNPSEEEADSFFSAYQTGIQRVSDILFTKGLW</sequence>
<dbReference type="EMBL" id="FOAP01000003">
    <property type="protein sequence ID" value="SEL06356.1"/>
    <property type="molecule type" value="Genomic_DNA"/>
</dbReference>
<feature type="domain" description="ATPase AAA-type core" evidence="1">
    <location>
        <begin position="26"/>
        <end position="350"/>
    </location>
</feature>
<dbReference type="InterPro" id="IPR003959">
    <property type="entry name" value="ATPase_AAA_core"/>
</dbReference>
<dbReference type="GO" id="GO:0005524">
    <property type="term" value="F:ATP binding"/>
    <property type="evidence" value="ECO:0007669"/>
    <property type="project" value="InterPro"/>
</dbReference>
<evidence type="ECO:0000313" key="3">
    <source>
        <dbReference type="Proteomes" id="UP000182719"/>
    </source>
</evidence>
<dbReference type="RefSeq" id="WP_075006012.1">
    <property type="nucleotide sequence ID" value="NZ_FOAP01000003.1"/>
</dbReference>
<dbReference type="Gene3D" id="3.40.50.300">
    <property type="entry name" value="P-loop containing nucleotide triphosphate hydrolases"/>
    <property type="match status" value="1"/>
</dbReference>
<dbReference type="InterPro" id="IPR027417">
    <property type="entry name" value="P-loop_NTPase"/>
</dbReference>
<dbReference type="PANTHER" id="PTHR32182">
    <property type="entry name" value="DNA REPLICATION AND REPAIR PROTEIN RECF"/>
    <property type="match status" value="1"/>
</dbReference>
<dbReference type="GO" id="GO:0006302">
    <property type="term" value="P:double-strand break repair"/>
    <property type="evidence" value="ECO:0007669"/>
    <property type="project" value="TreeGrafter"/>
</dbReference>
<organism evidence="2 3">
    <name type="scientific">Stigmatella aurantiaca</name>
    <dbReference type="NCBI Taxonomy" id="41"/>
    <lineage>
        <taxon>Bacteria</taxon>
        <taxon>Pseudomonadati</taxon>
        <taxon>Myxococcota</taxon>
        <taxon>Myxococcia</taxon>
        <taxon>Myxococcales</taxon>
        <taxon>Cystobacterineae</taxon>
        <taxon>Archangiaceae</taxon>
        <taxon>Stigmatella</taxon>
    </lineage>
</organism>
<protein>
    <submittedName>
        <fullName evidence="2">AAA domain-containing protein, putative AbiEii toxin, Type IV TA system</fullName>
    </submittedName>
</protein>
<dbReference type="SUPFAM" id="SSF52540">
    <property type="entry name" value="P-loop containing nucleoside triphosphate hydrolases"/>
    <property type="match status" value="1"/>
</dbReference>
<keyword evidence="3" id="KW-1185">Reference proteome</keyword>
<evidence type="ECO:0000259" key="1">
    <source>
        <dbReference type="Pfam" id="PF13304"/>
    </source>
</evidence>
<reference evidence="3" key="1">
    <citation type="submission" date="2016-10" db="EMBL/GenBank/DDBJ databases">
        <authorList>
            <person name="Varghese N."/>
            <person name="Submissions S."/>
        </authorList>
    </citation>
    <scope>NUCLEOTIDE SEQUENCE [LARGE SCALE GENOMIC DNA]</scope>
    <source>
        <strain evidence="3">DSM 17044</strain>
    </source>
</reference>
<dbReference type="AlphaFoldDB" id="A0A1H7M533"/>
<dbReference type="Pfam" id="PF13304">
    <property type="entry name" value="AAA_21"/>
    <property type="match status" value="1"/>
</dbReference>
<dbReference type="Proteomes" id="UP000182719">
    <property type="component" value="Unassembled WGS sequence"/>
</dbReference>
<accession>A0A1H7M533</accession>
<dbReference type="GO" id="GO:0016887">
    <property type="term" value="F:ATP hydrolysis activity"/>
    <property type="evidence" value="ECO:0007669"/>
    <property type="project" value="InterPro"/>
</dbReference>
<name>A0A1H7M533_STIAU</name>
<evidence type="ECO:0000313" key="2">
    <source>
        <dbReference type="EMBL" id="SEL06356.1"/>
    </source>
</evidence>
<proteinExistence type="predicted"/>
<dbReference type="PANTHER" id="PTHR32182:SF22">
    <property type="entry name" value="ATP-DEPENDENT ENDONUCLEASE, OLD FAMILY-RELATED"/>
    <property type="match status" value="1"/>
</dbReference>